<accession>A0A1I5K416</accession>
<evidence type="ECO:0000313" key="1">
    <source>
        <dbReference type="EMBL" id="SFO79749.1"/>
    </source>
</evidence>
<keyword evidence="1" id="KW-0808">Transferase</keyword>
<dbReference type="RefSeq" id="WP_090496537.1">
    <property type="nucleotide sequence ID" value="NZ_FOWX01000001.1"/>
</dbReference>
<dbReference type="OrthoDB" id="9810452at2"/>
<protein>
    <submittedName>
        <fullName evidence="1">Nucleotidyltransferase substrate binding protein, HI0074 family</fullName>
    </submittedName>
</protein>
<evidence type="ECO:0000313" key="2">
    <source>
        <dbReference type="Proteomes" id="UP000198784"/>
    </source>
</evidence>
<sequence length="140" mass="16191">MGNEDTRWLQRLQNFRKAQAQLDEAMALMQARALSKLEKQGVIQAFEYTYELGWNTLKDYLIWQGITGIVGSRDAIREGFSRGVLLDGQGWMDMLIDRNRTSHTYNEEIAESILQNIQQRHHPLLKALVETLLERAAKES</sequence>
<dbReference type="SUPFAM" id="SSF81593">
    <property type="entry name" value="Nucleotidyltransferase substrate binding subunit/domain"/>
    <property type="match status" value="1"/>
</dbReference>
<gene>
    <name evidence="1" type="ORF">SAMN05216190_1015</name>
</gene>
<dbReference type="GO" id="GO:0016740">
    <property type="term" value="F:transferase activity"/>
    <property type="evidence" value="ECO:0007669"/>
    <property type="project" value="UniProtKB-KW"/>
</dbReference>
<name>A0A1I5K416_9PSED</name>
<dbReference type="AlphaFoldDB" id="A0A1I5K416"/>
<reference evidence="2" key="1">
    <citation type="submission" date="2016-10" db="EMBL/GenBank/DDBJ databases">
        <authorList>
            <person name="Varghese N."/>
            <person name="Submissions S."/>
        </authorList>
    </citation>
    <scope>NUCLEOTIDE SEQUENCE [LARGE SCALE GENOMIC DNA]</scope>
    <source>
        <strain evidence="2">DSM 17834</strain>
    </source>
</reference>
<proteinExistence type="predicted"/>
<dbReference type="STRING" id="289003.SAMN05216190_1015"/>
<organism evidence="1 2">
    <name type="scientific">Pseudomonas borbori</name>
    <dbReference type="NCBI Taxonomy" id="289003"/>
    <lineage>
        <taxon>Bacteria</taxon>
        <taxon>Pseudomonadati</taxon>
        <taxon>Pseudomonadota</taxon>
        <taxon>Gammaproteobacteria</taxon>
        <taxon>Pseudomonadales</taxon>
        <taxon>Pseudomonadaceae</taxon>
        <taxon>Pseudomonas</taxon>
    </lineage>
</organism>
<dbReference type="InterPro" id="IPR010235">
    <property type="entry name" value="HepT"/>
</dbReference>
<dbReference type="Gene3D" id="1.20.120.330">
    <property type="entry name" value="Nucleotidyltransferases domain 2"/>
    <property type="match status" value="1"/>
</dbReference>
<dbReference type="EMBL" id="FOWX01000001">
    <property type="protein sequence ID" value="SFO79749.1"/>
    <property type="molecule type" value="Genomic_DNA"/>
</dbReference>
<dbReference type="Pfam" id="PF08780">
    <property type="entry name" value="NTase_sub_bind"/>
    <property type="match status" value="1"/>
</dbReference>
<keyword evidence="2" id="KW-1185">Reference proteome</keyword>
<dbReference type="NCBIfam" id="TIGR01987">
    <property type="entry name" value="HI0074"/>
    <property type="match status" value="1"/>
</dbReference>
<dbReference type="Proteomes" id="UP000198784">
    <property type="component" value="Unassembled WGS sequence"/>
</dbReference>